<keyword evidence="11" id="KW-1185">Reference proteome</keyword>
<evidence type="ECO:0000256" key="6">
    <source>
        <dbReference type="RuleBase" id="RU003423"/>
    </source>
</evidence>
<dbReference type="Pfam" id="PF00364">
    <property type="entry name" value="Biotin_lipoyl"/>
    <property type="match status" value="1"/>
</dbReference>
<evidence type="ECO:0000259" key="9">
    <source>
        <dbReference type="PROSITE" id="PS51826"/>
    </source>
</evidence>
<name>A0ABY7ZUE2_9ACTN</name>
<evidence type="ECO:0000256" key="4">
    <source>
        <dbReference type="ARBA" id="ARBA00022823"/>
    </source>
</evidence>
<feature type="region of interest" description="Disordered" evidence="7">
    <location>
        <begin position="142"/>
        <end position="161"/>
    </location>
</feature>
<reference evidence="10 11" key="1">
    <citation type="submission" date="2023-02" db="EMBL/GenBank/DDBJ databases">
        <authorList>
            <person name="Mo P."/>
        </authorList>
    </citation>
    <scope>NUCLEOTIDE SEQUENCE [LARGE SCALE GENOMIC DNA]</scope>
    <source>
        <strain evidence="10 11">HUAS 3</strain>
    </source>
</reference>
<dbReference type="PROSITE" id="PS00189">
    <property type="entry name" value="LIPOYL"/>
    <property type="match status" value="1"/>
</dbReference>
<dbReference type="EC" id="2.3.1.-" evidence="6"/>
<evidence type="ECO:0000313" key="11">
    <source>
        <dbReference type="Proteomes" id="UP001219605"/>
    </source>
</evidence>
<dbReference type="PANTHER" id="PTHR43178:SF5">
    <property type="entry name" value="LIPOAMIDE ACYLTRANSFERASE COMPONENT OF BRANCHED-CHAIN ALPHA-KETO ACID DEHYDROGENASE COMPLEX, MITOCHONDRIAL"/>
    <property type="match status" value="1"/>
</dbReference>
<dbReference type="RefSeq" id="WP_275032902.1">
    <property type="nucleotide sequence ID" value="NZ_CP118615.1"/>
</dbReference>
<dbReference type="PROSITE" id="PS51826">
    <property type="entry name" value="PSBD"/>
    <property type="match status" value="1"/>
</dbReference>
<evidence type="ECO:0000256" key="3">
    <source>
        <dbReference type="ARBA" id="ARBA00022679"/>
    </source>
</evidence>
<feature type="domain" description="Lipoyl-binding" evidence="8">
    <location>
        <begin position="4"/>
        <end position="79"/>
    </location>
</feature>
<keyword evidence="4 6" id="KW-0450">Lipoyl</keyword>
<dbReference type="InterPro" id="IPR001078">
    <property type="entry name" value="2-oxoacid_DH_actylTfrase"/>
</dbReference>
<evidence type="ECO:0000256" key="5">
    <source>
        <dbReference type="ARBA" id="ARBA00023315"/>
    </source>
</evidence>
<feature type="region of interest" description="Disordered" evidence="7">
    <location>
        <begin position="79"/>
        <end position="103"/>
    </location>
</feature>
<dbReference type="InterPro" id="IPR050743">
    <property type="entry name" value="2-oxoacid_DH_E2_comp"/>
</dbReference>
<protein>
    <recommendedName>
        <fullName evidence="6">Dihydrolipoamide acetyltransferase component of pyruvate dehydrogenase complex</fullName>
        <ecNumber evidence="6">2.3.1.-</ecNumber>
    </recommendedName>
</protein>
<dbReference type="Pfam" id="PF00198">
    <property type="entry name" value="2-oxoacid_dh"/>
    <property type="match status" value="1"/>
</dbReference>
<dbReference type="Gene3D" id="4.10.320.10">
    <property type="entry name" value="E3-binding domain"/>
    <property type="match status" value="1"/>
</dbReference>
<dbReference type="InterPro" id="IPR003016">
    <property type="entry name" value="2-oxoA_DH_lipoyl-BS"/>
</dbReference>
<dbReference type="Proteomes" id="UP001219605">
    <property type="component" value="Chromosome"/>
</dbReference>
<evidence type="ECO:0000256" key="1">
    <source>
        <dbReference type="ARBA" id="ARBA00001938"/>
    </source>
</evidence>
<dbReference type="SUPFAM" id="SSF51230">
    <property type="entry name" value="Single hybrid motif"/>
    <property type="match status" value="1"/>
</dbReference>
<keyword evidence="3 6" id="KW-0808">Transferase</keyword>
<dbReference type="InterPro" id="IPR000089">
    <property type="entry name" value="Biotin_lipoyl"/>
</dbReference>
<accession>A0ABY7ZUE2</accession>
<sequence length="509" mass="52336">MSRIKEFNLPDLGEGLTEGEILAWLVKVGDVIELNQPIVEVETAKAAVEIPAKWAGQVQAIFHPEGSTVEVGTPIIAIDTDPGAGPLEQSTTGTPSGELPTPSAASLAAVQVAPAEGAVEPGLIGGPAPGGRTAVLVGYGPRTTAAKRRPRKSTPVPAQSAAPVAAPAAPAPAPVAVPAAPAPVAASPATAPVVATPTVAVPVNGNGRVGGPVLAKPPVRKLAKDLGVDLAALTGSGPLGSITREDVQRAAAAPAVAEPLTVTTSAPAATSAARFGADREQRIPVKGVRKLTAENMSRSAFTAPHVTEFLTVDVTRAMKALDRLRARREWRDVRVSPLLLVAKAVLLAVQRHPMVNSTWAGDEIVVKEYVNLGIAAATERGLIVPNIKDAGRLSLRGLADAMTALVQTAKAGKTSPADMSGGTLTITNVGVFGVDTGTPILPPGESAILAFGAVREMPWVHKGKVRPRQVTTLGLSFDHRIIDGELGSKFLRDIGDFLTDPEAALLAWT</sequence>
<comment type="similarity">
    <text evidence="2 6">Belongs to the 2-oxoacid dehydrogenase family.</text>
</comment>
<keyword evidence="5 6" id="KW-0012">Acyltransferase</keyword>
<dbReference type="Gene3D" id="3.30.559.10">
    <property type="entry name" value="Chloramphenicol acetyltransferase-like domain"/>
    <property type="match status" value="1"/>
</dbReference>
<dbReference type="SUPFAM" id="SSF52777">
    <property type="entry name" value="CoA-dependent acyltransferases"/>
    <property type="match status" value="1"/>
</dbReference>
<dbReference type="InterPro" id="IPR036625">
    <property type="entry name" value="E3-bd_dom_sf"/>
</dbReference>
<evidence type="ECO:0000259" key="8">
    <source>
        <dbReference type="PROSITE" id="PS50968"/>
    </source>
</evidence>
<comment type="cofactor">
    <cofactor evidence="1 6">
        <name>(R)-lipoate</name>
        <dbReference type="ChEBI" id="CHEBI:83088"/>
    </cofactor>
</comment>
<dbReference type="PROSITE" id="PS50968">
    <property type="entry name" value="BIOTINYL_LIPOYL"/>
    <property type="match status" value="1"/>
</dbReference>
<feature type="domain" description="Peripheral subunit-binding (PSBD)" evidence="9">
    <location>
        <begin position="214"/>
        <end position="251"/>
    </location>
</feature>
<dbReference type="CDD" id="cd06849">
    <property type="entry name" value="lipoyl_domain"/>
    <property type="match status" value="1"/>
</dbReference>
<dbReference type="SUPFAM" id="SSF47005">
    <property type="entry name" value="Peripheral subunit-binding domain of 2-oxo acid dehydrogenase complex"/>
    <property type="match status" value="1"/>
</dbReference>
<dbReference type="InterPro" id="IPR023213">
    <property type="entry name" value="CAT-like_dom_sf"/>
</dbReference>
<evidence type="ECO:0000256" key="2">
    <source>
        <dbReference type="ARBA" id="ARBA00007317"/>
    </source>
</evidence>
<evidence type="ECO:0000256" key="7">
    <source>
        <dbReference type="SAM" id="MobiDB-lite"/>
    </source>
</evidence>
<dbReference type="Gene3D" id="2.40.50.100">
    <property type="match status" value="1"/>
</dbReference>
<evidence type="ECO:0000313" key="10">
    <source>
        <dbReference type="EMBL" id="WDZ86118.1"/>
    </source>
</evidence>
<dbReference type="InterPro" id="IPR004167">
    <property type="entry name" value="PSBD"/>
</dbReference>
<dbReference type="Pfam" id="PF02817">
    <property type="entry name" value="E3_binding"/>
    <property type="match status" value="1"/>
</dbReference>
<dbReference type="PANTHER" id="PTHR43178">
    <property type="entry name" value="DIHYDROLIPOAMIDE ACETYLTRANSFERASE COMPONENT OF PYRUVATE DEHYDROGENASE COMPLEX"/>
    <property type="match status" value="1"/>
</dbReference>
<organism evidence="10 11">
    <name type="scientific">Micromonospora cathayae</name>
    <dbReference type="NCBI Taxonomy" id="3028804"/>
    <lineage>
        <taxon>Bacteria</taxon>
        <taxon>Bacillati</taxon>
        <taxon>Actinomycetota</taxon>
        <taxon>Actinomycetes</taxon>
        <taxon>Micromonosporales</taxon>
        <taxon>Micromonosporaceae</taxon>
        <taxon>Micromonospora</taxon>
    </lineage>
</organism>
<dbReference type="EMBL" id="CP118615">
    <property type="protein sequence ID" value="WDZ86118.1"/>
    <property type="molecule type" value="Genomic_DNA"/>
</dbReference>
<proteinExistence type="inferred from homology"/>
<gene>
    <name evidence="10" type="ORF">PVK37_06780</name>
</gene>
<dbReference type="InterPro" id="IPR011053">
    <property type="entry name" value="Single_hybrid_motif"/>
</dbReference>